<reference evidence="1 2" key="1">
    <citation type="submission" date="2017-02" db="EMBL/GenBank/DDBJ databases">
        <title>Draft Genome Sequence of Streptomyces tsukubaensis F601, a Producer of the immunosuppressant tacrolimus FK506.</title>
        <authorList>
            <person name="Zong G."/>
            <person name="Zhong C."/>
            <person name="Fu J."/>
            <person name="Qin R."/>
            <person name="Cao G."/>
        </authorList>
    </citation>
    <scope>NUCLEOTIDE SEQUENCE [LARGE SCALE GENOMIC DNA]</scope>
    <source>
        <strain evidence="1 2">F601</strain>
    </source>
</reference>
<evidence type="ECO:0008006" key="3">
    <source>
        <dbReference type="Google" id="ProtNLM"/>
    </source>
</evidence>
<evidence type="ECO:0000313" key="2">
    <source>
        <dbReference type="Proteomes" id="UP000190539"/>
    </source>
</evidence>
<sequence length="264" mass="27871">MADSAGGLTFDLADPGGEGIAHLLLRRRVDEDEVRLPLTPTGDGRLRAALPSTVELAEGRWDAYAELYGAEPERLVLGVGDLRSLLDRSPSGSLGHVAVRIPYVTKYGNLTVRSWRRAPHAEAGEIHVGTGTTTVSGRLYGTQLGAGAYAEARYGADGGAVRRAEATGVGAEFTIALDHPGLAESARGDWQLWLRPSGESGPEVRLARLLDDVVDKRQIYTYPAVVCAAADGSALVGPAFTQDNDLVIRVVSVSEGAVEQEGKG</sequence>
<protein>
    <recommendedName>
        <fullName evidence="3">Transferase</fullName>
    </recommendedName>
</protein>
<dbReference type="AlphaFoldDB" id="A0A1V4AFT0"/>
<name>A0A1V4AFT0_9ACTN</name>
<dbReference type="Proteomes" id="UP000190539">
    <property type="component" value="Unassembled WGS sequence"/>
</dbReference>
<organism evidence="1 2">
    <name type="scientific">Streptomyces tsukubensis</name>
    <dbReference type="NCBI Taxonomy" id="83656"/>
    <lineage>
        <taxon>Bacteria</taxon>
        <taxon>Bacillati</taxon>
        <taxon>Actinomycetota</taxon>
        <taxon>Actinomycetes</taxon>
        <taxon>Kitasatosporales</taxon>
        <taxon>Streptomycetaceae</taxon>
        <taxon>Streptomyces</taxon>
    </lineage>
</organism>
<proteinExistence type="predicted"/>
<evidence type="ECO:0000313" key="1">
    <source>
        <dbReference type="EMBL" id="OON82451.1"/>
    </source>
</evidence>
<keyword evidence="2" id="KW-1185">Reference proteome</keyword>
<comment type="caution">
    <text evidence="1">The sequence shown here is derived from an EMBL/GenBank/DDBJ whole genome shotgun (WGS) entry which is preliminary data.</text>
</comment>
<gene>
    <name evidence="1" type="ORF">B1H18_04980</name>
</gene>
<dbReference type="STRING" id="83656.B1H18_04980"/>
<accession>A0A1V4AFT0</accession>
<dbReference type="EMBL" id="MVFC01000002">
    <property type="protein sequence ID" value="OON82451.1"/>
    <property type="molecule type" value="Genomic_DNA"/>
</dbReference>